<dbReference type="OrthoDB" id="9782754at2"/>
<dbReference type="InterPro" id="IPR021997">
    <property type="entry name" value="SporV_AA"/>
</dbReference>
<keyword evidence="1" id="KW-1133">Transmembrane helix</keyword>
<evidence type="ECO:0000313" key="4">
    <source>
        <dbReference type="Proteomes" id="UP000315215"/>
    </source>
</evidence>
<proteinExistence type="predicted"/>
<dbReference type="Proteomes" id="UP000315215">
    <property type="component" value="Chromosome"/>
</dbReference>
<sequence>MDIVYIRMKKKLEVTPNKQLQMKDIAFISASSNLKRRVENTFLDVTIHKQDPVKVLDGFSIIEKLNQRYPEQDLQLIGPSQTILYLKKRTKAPSIVLVSLIWLLLFVGSAMAIMNFHYDVSMQEVQQKLHFLLTGKEVHHPLWLQIPYSIGLGVGMILFFNHLFKKRFNEEPSPLEVEMFKYQQDLDQYVSHYENEINTKDATSRRR</sequence>
<dbReference type="AlphaFoldDB" id="A0A516KGL4"/>
<feature type="domain" description="Stage V sporulation protein AA" evidence="2">
    <location>
        <begin position="3"/>
        <end position="88"/>
    </location>
</feature>
<keyword evidence="4" id="KW-1185">Reference proteome</keyword>
<organism evidence="3 4">
    <name type="scientific">Radiobacillus deserti</name>
    <dbReference type="NCBI Taxonomy" id="2594883"/>
    <lineage>
        <taxon>Bacteria</taxon>
        <taxon>Bacillati</taxon>
        <taxon>Bacillota</taxon>
        <taxon>Bacilli</taxon>
        <taxon>Bacillales</taxon>
        <taxon>Bacillaceae</taxon>
        <taxon>Radiobacillus</taxon>
    </lineage>
</organism>
<dbReference type="InterPro" id="IPR038548">
    <property type="entry name" value="SporV_AA_N_sf"/>
</dbReference>
<dbReference type="Pfam" id="PF12164">
    <property type="entry name" value="SporV_AA"/>
    <property type="match status" value="1"/>
</dbReference>
<feature type="transmembrane region" description="Helical" evidence="1">
    <location>
        <begin position="95"/>
        <end position="118"/>
    </location>
</feature>
<evidence type="ECO:0000313" key="3">
    <source>
        <dbReference type="EMBL" id="QDP40519.1"/>
    </source>
</evidence>
<dbReference type="EMBL" id="CP041666">
    <property type="protein sequence ID" value="QDP40519.1"/>
    <property type="molecule type" value="Genomic_DNA"/>
</dbReference>
<gene>
    <name evidence="3" type="ORF">FN924_10160</name>
</gene>
<dbReference type="KEGG" id="aqt:FN924_10160"/>
<feature type="transmembrane region" description="Helical" evidence="1">
    <location>
        <begin position="142"/>
        <end position="164"/>
    </location>
</feature>
<keyword evidence="1" id="KW-0472">Membrane</keyword>
<dbReference type="Gene3D" id="2.60.480.10">
    <property type="entry name" value="eubacterium ventriosum atcc domain"/>
    <property type="match status" value="1"/>
</dbReference>
<dbReference type="RefSeq" id="WP_143894169.1">
    <property type="nucleotide sequence ID" value="NZ_CP041666.1"/>
</dbReference>
<evidence type="ECO:0000259" key="2">
    <source>
        <dbReference type="Pfam" id="PF12164"/>
    </source>
</evidence>
<protein>
    <submittedName>
        <fullName evidence="3">Stage V sporulation protein AA</fullName>
    </submittedName>
</protein>
<reference evidence="3 4" key="1">
    <citation type="submission" date="2019-07" db="EMBL/GenBank/DDBJ databases">
        <authorList>
            <person name="Li J."/>
        </authorList>
    </citation>
    <scope>NUCLEOTIDE SEQUENCE [LARGE SCALE GENOMIC DNA]</scope>
    <source>
        <strain evidence="3 4">TKL69</strain>
    </source>
</reference>
<keyword evidence="1" id="KW-0812">Transmembrane</keyword>
<accession>A0A516KGL4</accession>
<name>A0A516KGL4_9BACI</name>
<evidence type="ECO:0000256" key="1">
    <source>
        <dbReference type="SAM" id="Phobius"/>
    </source>
</evidence>